<evidence type="ECO:0000256" key="1">
    <source>
        <dbReference type="SAM" id="Phobius"/>
    </source>
</evidence>
<proteinExistence type="predicted"/>
<dbReference type="AlphaFoldDB" id="A0A937K5A7"/>
<evidence type="ECO:0000313" key="3">
    <source>
        <dbReference type="Proteomes" id="UP000623681"/>
    </source>
</evidence>
<feature type="transmembrane region" description="Helical" evidence="1">
    <location>
        <begin position="7"/>
        <end position="25"/>
    </location>
</feature>
<sequence>MKLRLKLFIGYVIIMCLDIAIDSFYPDFNFNWNFIFPGAVLFYTGVFMLIKRREIKKKCYSYYKDGQYTEFAYKWIILGIWIILLTGLAIIIFDALKNIRL</sequence>
<comment type="caution">
    <text evidence="2">The sequence shown here is derived from an EMBL/GenBank/DDBJ whole genome shotgun (WGS) entry which is preliminary data.</text>
</comment>
<dbReference type="RefSeq" id="WP_202767730.1">
    <property type="nucleotide sequence ID" value="NZ_JAESWA010000022.1"/>
</dbReference>
<reference evidence="2" key="1">
    <citation type="submission" date="2021-01" db="EMBL/GenBank/DDBJ databases">
        <title>Genome public.</title>
        <authorList>
            <person name="Liu C."/>
            <person name="Sun Q."/>
        </authorList>
    </citation>
    <scope>NUCLEOTIDE SEQUENCE</scope>
    <source>
        <strain evidence="2">YIM B02565</strain>
    </source>
</reference>
<keyword evidence="1" id="KW-0812">Transmembrane</keyword>
<protein>
    <submittedName>
        <fullName evidence="2">Uncharacterized protein</fullName>
    </submittedName>
</protein>
<accession>A0A937K5A7</accession>
<dbReference type="Proteomes" id="UP000623681">
    <property type="component" value="Unassembled WGS sequence"/>
</dbReference>
<keyword evidence="3" id="KW-1185">Reference proteome</keyword>
<feature type="transmembrane region" description="Helical" evidence="1">
    <location>
        <begin position="31"/>
        <end position="50"/>
    </location>
</feature>
<dbReference type="EMBL" id="JAESWA010000022">
    <property type="protein sequence ID" value="MBL4932368.1"/>
    <property type="molecule type" value="Genomic_DNA"/>
</dbReference>
<keyword evidence="1" id="KW-1133">Transmembrane helix</keyword>
<name>A0A937K5A7_9CLOT</name>
<organism evidence="2 3">
    <name type="scientific">Clostridium paridis</name>
    <dbReference type="NCBI Taxonomy" id="2803863"/>
    <lineage>
        <taxon>Bacteria</taxon>
        <taxon>Bacillati</taxon>
        <taxon>Bacillota</taxon>
        <taxon>Clostridia</taxon>
        <taxon>Eubacteriales</taxon>
        <taxon>Clostridiaceae</taxon>
        <taxon>Clostridium</taxon>
    </lineage>
</organism>
<gene>
    <name evidence="2" type="ORF">JK634_11165</name>
</gene>
<evidence type="ECO:0000313" key="2">
    <source>
        <dbReference type="EMBL" id="MBL4932368.1"/>
    </source>
</evidence>
<feature type="transmembrane region" description="Helical" evidence="1">
    <location>
        <begin position="71"/>
        <end position="93"/>
    </location>
</feature>
<keyword evidence="1" id="KW-0472">Membrane</keyword>